<name>A0A8H6PSW8_9EURO</name>
<comment type="caution">
    <text evidence="6">The sequence shown here is derived from an EMBL/GenBank/DDBJ whole genome shotgun (WGS) entry which is preliminary data.</text>
</comment>
<dbReference type="InterPro" id="IPR036291">
    <property type="entry name" value="NAD(P)-bd_dom_sf"/>
</dbReference>
<accession>A0A8H6PSW8</accession>
<dbReference type="InterPro" id="IPR051609">
    <property type="entry name" value="NmrA/Isoflavone_reductase-like"/>
</dbReference>
<sequence length="333" mass="37595">MVTLAVAGGTGGVGKTIVETLVRNSQHQIIVLTRSVSHHGNLSDGLTVDLSHRFIQEPRSDHALDRTRQVQVDYDDIPSLVQVLQQHAIHTIISAIGIFDDATSRSQLNLIQAAEKSSVTKRFVPSEFSFIQTKDLLHVDPSIRHWLDAVELLQRSHLQYTRVIPGFFMDYWGMPVVRTNLTPCTFGINIQHCQAAIPGDGNDVICMTYTYDMAAFLVRLLDVEDWPEFSIIVGDEVTYNQLLAMAEEIRGQKFQVTYDSKESIKEGRVTIPPMPEGHPYSSEDLQEMTALVSRLTIAGAFKLPAENRLNDRFPDIQPVKMKQFLQDAWKDYK</sequence>
<evidence type="ECO:0000313" key="7">
    <source>
        <dbReference type="Proteomes" id="UP000630445"/>
    </source>
</evidence>
<evidence type="ECO:0000256" key="2">
    <source>
        <dbReference type="ARBA" id="ARBA00022857"/>
    </source>
</evidence>
<dbReference type="GO" id="GO:0016491">
    <property type="term" value="F:oxidoreductase activity"/>
    <property type="evidence" value="ECO:0007669"/>
    <property type="project" value="UniProtKB-KW"/>
</dbReference>
<keyword evidence="3" id="KW-0560">Oxidoreductase</keyword>
<dbReference type="Proteomes" id="UP000662466">
    <property type="component" value="Unassembled WGS sequence"/>
</dbReference>
<gene>
    <name evidence="5" type="ORF">CNMCM5793_008705</name>
    <name evidence="6" type="ORF">CNMCM6106_007131</name>
</gene>
<evidence type="ECO:0000313" key="6">
    <source>
        <dbReference type="EMBL" id="KAF7159729.1"/>
    </source>
</evidence>
<dbReference type="EMBL" id="JACBAF010002271">
    <property type="protein sequence ID" value="KAF7159729.1"/>
    <property type="molecule type" value="Genomic_DNA"/>
</dbReference>
<dbReference type="EMBL" id="JACBAD010002052">
    <property type="protein sequence ID" value="KAF7119062.1"/>
    <property type="molecule type" value="Genomic_DNA"/>
</dbReference>
<dbReference type="Pfam" id="PF05368">
    <property type="entry name" value="NmrA"/>
    <property type="match status" value="1"/>
</dbReference>
<keyword evidence="2" id="KW-0521">NADP</keyword>
<evidence type="ECO:0000256" key="1">
    <source>
        <dbReference type="ARBA" id="ARBA00005725"/>
    </source>
</evidence>
<dbReference type="PANTHER" id="PTHR47706">
    <property type="entry name" value="NMRA-LIKE FAMILY PROTEIN"/>
    <property type="match status" value="1"/>
</dbReference>
<dbReference type="Gene3D" id="3.90.25.10">
    <property type="entry name" value="UDP-galactose 4-epimerase, domain 1"/>
    <property type="match status" value="1"/>
</dbReference>
<dbReference type="SUPFAM" id="SSF51735">
    <property type="entry name" value="NAD(P)-binding Rossmann-fold domains"/>
    <property type="match status" value="1"/>
</dbReference>
<evidence type="ECO:0000256" key="3">
    <source>
        <dbReference type="ARBA" id="ARBA00023002"/>
    </source>
</evidence>
<evidence type="ECO:0000313" key="8">
    <source>
        <dbReference type="Proteomes" id="UP000662466"/>
    </source>
</evidence>
<evidence type="ECO:0000313" key="5">
    <source>
        <dbReference type="EMBL" id="KAF7119062.1"/>
    </source>
</evidence>
<keyword evidence="7" id="KW-1185">Reference proteome</keyword>
<dbReference type="OrthoDB" id="10000533at2759"/>
<comment type="similarity">
    <text evidence="1">Belongs to the NmrA-type oxidoreductase family. Isoflavone reductase subfamily.</text>
</comment>
<dbReference type="Proteomes" id="UP000630445">
    <property type="component" value="Unassembled WGS sequence"/>
</dbReference>
<organism evidence="6 8">
    <name type="scientific">Aspergillus hiratsukae</name>
    <dbReference type="NCBI Taxonomy" id="1194566"/>
    <lineage>
        <taxon>Eukaryota</taxon>
        <taxon>Fungi</taxon>
        <taxon>Dikarya</taxon>
        <taxon>Ascomycota</taxon>
        <taxon>Pezizomycotina</taxon>
        <taxon>Eurotiomycetes</taxon>
        <taxon>Eurotiomycetidae</taxon>
        <taxon>Eurotiales</taxon>
        <taxon>Aspergillaceae</taxon>
        <taxon>Aspergillus</taxon>
        <taxon>Aspergillus subgen. Fumigati</taxon>
    </lineage>
</organism>
<dbReference type="AlphaFoldDB" id="A0A8H6PSW8"/>
<proteinExistence type="inferred from homology"/>
<feature type="domain" description="NmrA-like" evidence="4">
    <location>
        <begin position="3"/>
        <end position="276"/>
    </location>
</feature>
<reference evidence="6" key="1">
    <citation type="submission" date="2020-06" db="EMBL/GenBank/DDBJ databases">
        <title>Draft genome sequences of strains closely related to Aspergillus parafelis and Aspergillus hiratsukae.</title>
        <authorList>
            <person name="Dos Santos R.A.C."/>
            <person name="Rivero-Menendez O."/>
            <person name="Steenwyk J.L."/>
            <person name="Mead M.E."/>
            <person name="Goldman G.H."/>
            <person name="Alastruey-Izquierdo A."/>
            <person name="Rokas A."/>
        </authorList>
    </citation>
    <scope>NUCLEOTIDE SEQUENCE</scope>
    <source>
        <strain evidence="5">CNM-CM5793</strain>
        <strain evidence="6">CNM-CM6106</strain>
    </source>
</reference>
<evidence type="ECO:0000259" key="4">
    <source>
        <dbReference type="Pfam" id="PF05368"/>
    </source>
</evidence>
<dbReference type="InterPro" id="IPR008030">
    <property type="entry name" value="NmrA-like"/>
</dbReference>
<dbReference type="Gene3D" id="3.40.50.720">
    <property type="entry name" value="NAD(P)-binding Rossmann-like Domain"/>
    <property type="match status" value="1"/>
</dbReference>
<dbReference type="PANTHER" id="PTHR47706:SF4">
    <property type="entry name" value="NMRA-LIKE DOMAIN-CONTAINING PROTEIN"/>
    <property type="match status" value="1"/>
</dbReference>
<protein>
    <recommendedName>
        <fullName evidence="4">NmrA-like domain-containing protein</fullName>
    </recommendedName>
</protein>